<dbReference type="InterPro" id="IPR002716">
    <property type="entry name" value="PIN_dom"/>
</dbReference>
<dbReference type="AlphaFoldDB" id="A0A0G1DK08"/>
<dbReference type="SUPFAM" id="SSF88723">
    <property type="entry name" value="PIN domain-like"/>
    <property type="match status" value="1"/>
</dbReference>
<dbReference type="InterPro" id="IPR029060">
    <property type="entry name" value="PIN-like_dom_sf"/>
</dbReference>
<dbReference type="Gene3D" id="3.40.50.1010">
    <property type="entry name" value="5'-nuclease"/>
    <property type="match status" value="1"/>
</dbReference>
<accession>A0A0G1DK08</accession>
<dbReference type="Pfam" id="PF01850">
    <property type="entry name" value="PIN"/>
    <property type="match status" value="1"/>
</dbReference>
<protein>
    <submittedName>
        <fullName evidence="2">PilT protein domain-containing protein</fullName>
    </submittedName>
</protein>
<organism evidence="2 3">
    <name type="scientific">Candidatus Gottesmanbacteria bacterium GW2011_GWA2_43_14</name>
    <dbReference type="NCBI Taxonomy" id="1618443"/>
    <lineage>
        <taxon>Bacteria</taxon>
        <taxon>Candidatus Gottesmaniibacteriota</taxon>
    </lineage>
</organism>
<feature type="domain" description="PIN" evidence="1">
    <location>
        <begin position="4"/>
        <end position="126"/>
    </location>
</feature>
<dbReference type="STRING" id="1618443.UV73_C0003G0112"/>
<dbReference type="EMBL" id="LCFP01000003">
    <property type="protein sequence ID" value="KKS98170.1"/>
    <property type="molecule type" value="Genomic_DNA"/>
</dbReference>
<comment type="caution">
    <text evidence="2">The sequence shown here is derived from an EMBL/GenBank/DDBJ whole genome shotgun (WGS) entry which is preliminary data.</text>
</comment>
<dbReference type="Proteomes" id="UP000034894">
    <property type="component" value="Unassembled WGS sequence"/>
</dbReference>
<evidence type="ECO:0000313" key="3">
    <source>
        <dbReference type="Proteomes" id="UP000034894"/>
    </source>
</evidence>
<gene>
    <name evidence="2" type="ORF">UV73_C0003G0112</name>
</gene>
<reference evidence="2 3" key="1">
    <citation type="journal article" date="2015" name="Nature">
        <title>rRNA introns, odd ribosomes, and small enigmatic genomes across a large radiation of phyla.</title>
        <authorList>
            <person name="Brown C.T."/>
            <person name="Hug L.A."/>
            <person name="Thomas B.C."/>
            <person name="Sharon I."/>
            <person name="Castelle C.J."/>
            <person name="Singh A."/>
            <person name="Wilkins M.J."/>
            <person name="Williams K.H."/>
            <person name="Banfield J.F."/>
        </authorList>
    </citation>
    <scope>NUCLEOTIDE SEQUENCE [LARGE SCALE GENOMIC DNA]</scope>
</reference>
<name>A0A0G1DK08_9BACT</name>
<sequence>MKSVLLDTNIILRYLTNDVPAQAEKVKKRFLEADEGKFQFEILPLTVVEMIYQLENWYELSREEACRKILTLFSPDWMVVKEKEVIFEVLNIYRLNKIDLVDLIIWTTAKNENKKLLSFDKDFDKLSPKIRLEP</sequence>
<evidence type="ECO:0000259" key="1">
    <source>
        <dbReference type="Pfam" id="PF01850"/>
    </source>
</evidence>
<evidence type="ECO:0000313" key="2">
    <source>
        <dbReference type="EMBL" id="KKS98170.1"/>
    </source>
</evidence>
<proteinExistence type="predicted"/>